<dbReference type="SUPFAM" id="SSF52540">
    <property type="entry name" value="P-loop containing nucleoside triphosphate hydrolases"/>
    <property type="match status" value="1"/>
</dbReference>
<dbReference type="InterPro" id="IPR003959">
    <property type="entry name" value="ATPase_AAA_core"/>
</dbReference>
<dbReference type="AlphaFoldDB" id="A0A934VUK9"/>
<reference evidence="2" key="1">
    <citation type="submission" date="2021-01" db="EMBL/GenBank/DDBJ databases">
        <title>Modified the classification status of verrucomicrobia.</title>
        <authorList>
            <person name="Feng X."/>
        </authorList>
    </citation>
    <scope>NUCLEOTIDE SEQUENCE</scope>
    <source>
        <strain evidence="2">KCTC 13126</strain>
    </source>
</reference>
<sequence>MVWDRKAIRRIGVRIRKPEIRLRSVDQKELIRFEKVIAGKKRPQRNVLLLIGENLEAKHAKMAEMGKSAGRTVYRVDLSKLFSEYIGETEKNLASLWAKAEQRGWILFFDEADALFGKRSAVKDAHDRYANEDVSHLLRRLNQPSVSAVFSASSEKILKRSVLKHFSSVVRIA</sequence>
<dbReference type="GO" id="GO:0016887">
    <property type="term" value="F:ATP hydrolysis activity"/>
    <property type="evidence" value="ECO:0007669"/>
    <property type="project" value="InterPro"/>
</dbReference>
<feature type="domain" description="ATPase AAA-type core" evidence="1">
    <location>
        <begin position="65"/>
        <end position="147"/>
    </location>
</feature>
<dbReference type="Proteomes" id="UP000617628">
    <property type="component" value="Unassembled WGS sequence"/>
</dbReference>
<name>A0A934VUK9_9BACT</name>
<dbReference type="InterPro" id="IPR027417">
    <property type="entry name" value="P-loop_NTPase"/>
</dbReference>
<dbReference type="EMBL" id="JAENIL010000105">
    <property type="protein sequence ID" value="MBK1880624.1"/>
    <property type="molecule type" value="Genomic_DNA"/>
</dbReference>
<accession>A0A934VUK9</accession>
<comment type="caution">
    <text evidence="2">The sequence shown here is derived from an EMBL/GenBank/DDBJ whole genome shotgun (WGS) entry which is preliminary data.</text>
</comment>
<evidence type="ECO:0000259" key="1">
    <source>
        <dbReference type="Pfam" id="PF00004"/>
    </source>
</evidence>
<proteinExistence type="predicted"/>
<organism evidence="2 3">
    <name type="scientific">Pelagicoccus mobilis</name>
    <dbReference type="NCBI Taxonomy" id="415221"/>
    <lineage>
        <taxon>Bacteria</taxon>
        <taxon>Pseudomonadati</taxon>
        <taxon>Verrucomicrobiota</taxon>
        <taxon>Opitutia</taxon>
        <taxon>Puniceicoccales</taxon>
        <taxon>Pelagicoccaceae</taxon>
        <taxon>Pelagicoccus</taxon>
    </lineage>
</organism>
<evidence type="ECO:0000313" key="2">
    <source>
        <dbReference type="EMBL" id="MBK1880624.1"/>
    </source>
</evidence>
<dbReference type="Gene3D" id="3.40.50.300">
    <property type="entry name" value="P-loop containing nucleotide triphosphate hydrolases"/>
    <property type="match status" value="1"/>
</dbReference>
<keyword evidence="3" id="KW-1185">Reference proteome</keyword>
<gene>
    <name evidence="2" type="ORF">JIN87_27305</name>
</gene>
<dbReference type="GO" id="GO:0005524">
    <property type="term" value="F:ATP binding"/>
    <property type="evidence" value="ECO:0007669"/>
    <property type="project" value="InterPro"/>
</dbReference>
<evidence type="ECO:0000313" key="3">
    <source>
        <dbReference type="Proteomes" id="UP000617628"/>
    </source>
</evidence>
<dbReference type="Pfam" id="PF00004">
    <property type="entry name" value="AAA"/>
    <property type="match status" value="1"/>
</dbReference>
<protein>
    <submittedName>
        <fullName evidence="2">AAA family ATPase</fullName>
    </submittedName>
</protein>